<evidence type="ECO:0000313" key="8">
    <source>
        <dbReference type="EMBL" id="QPS19997.1"/>
    </source>
</evidence>
<gene>
    <name evidence="8" type="ORF">I6G64_20865</name>
</gene>
<evidence type="ECO:0000259" key="7">
    <source>
        <dbReference type="PROSITE" id="PS50850"/>
    </source>
</evidence>
<dbReference type="RefSeq" id="WP_197913226.1">
    <property type="nucleotide sequence ID" value="NZ_CP065673.1"/>
</dbReference>
<dbReference type="PRINTS" id="PR01036">
    <property type="entry name" value="TCRTETB"/>
</dbReference>
<feature type="transmembrane region" description="Helical" evidence="6">
    <location>
        <begin position="426"/>
        <end position="449"/>
    </location>
</feature>
<feature type="transmembrane region" description="Helical" evidence="6">
    <location>
        <begin position="87"/>
        <end position="111"/>
    </location>
</feature>
<dbReference type="PANTHER" id="PTHR23501:SF191">
    <property type="entry name" value="VACUOLAR BASIC AMINO ACID TRANSPORTER 4"/>
    <property type="match status" value="1"/>
</dbReference>
<dbReference type="Pfam" id="PF07690">
    <property type="entry name" value="MFS_1"/>
    <property type="match status" value="1"/>
</dbReference>
<dbReference type="InterPro" id="IPR020846">
    <property type="entry name" value="MFS_dom"/>
</dbReference>
<keyword evidence="5 6" id="KW-0472">Membrane</keyword>
<feature type="transmembrane region" description="Helical" evidence="6">
    <location>
        <begin position="174"/>
        <end position="194"/>
    </location>
</feature>
<evidence type="ECO:0000313" key="9">
    <source>
        <dbReference type="Proteomes" id="UP000594967"/>
    </source>
</evidence>
<evidence type="ECO:0000256" key="2">
    <source>
        <dbReference type="ARBA" id="ARBA00022448"/>
    </source>
</evidence>
<keyword evidence="2" id="KW-0813">Transport</keyword>
<feature type="transmembrane region" description="Helical" evidence="6">
    <location>
        <begin position="53"/>
        <end position="75"/>
    </location>
</feature>
<feature type="transmembrane region" description="Helical" evidence="6">
    <location>
        <begin position="148"/>
        <end position="168"/>
    </location>
</feature>
<feature type="transmembrane region" description="Helical" evidence="6">
    <location>
        <begin position="396"/>
        <end position="420"/>
    </location>
</feature>
<dbReference type="PANTHER" id="PTHR23501">
    <property type="entry name" value="MAJOR FACILITATOR SUPERFAMILY"/>
    <property type="match status" value="1"/>
</dbReference>
<dbReference type="InterPro" id="IPR011701">
    <property type="entry name" value="MFS"/>
</dbReference>
<feature type="transmembrane region" description="Helical" evidence="6">
    <location>
        <begin position="231"/>
        <end position="249"/>
    </location>
</feature>
<evidence type="ECO:0000256" key="1">
    <source>
        <dbReference type="ARBA" id="ARBA00004127"/>
    </source>
</evidence>
<feature type="transmembrane region" description="Helical" evidence="6">
    <location>
        <begin position="206"/>
        <end position="225"/>
    </location>
</feature>
<keyword evidence="4 6" id="KW-1133">Transmembrane helix</keyword>
<evidence type="ECO:0000256" key="6">
    <source>
        <dbReference type="SAM" id="Phobius"/>
    </source>
</evidence>
<proteinExistence type="predicted"/>
<feature type="transmembrane region" description="Helical" evidence="6">
    <location>
        <begin position="20"/>
        <end position="41"/>
    </location>
</feature>
<feature type="transmembrane region" description="Helical" evidence="6">
    <location>
        <begin position="301"/>
        <end position="323"/>
    </location>
</feature>
<dbReference type="InterPro" id="IPR036259">
    <property type="entry name" value="MFS_trans_sf"/>
</dbReference>
<dbReference type="Gene3D" id="1.20.1720.10">
    <property type="entry name" value="Multidrug resistance protein D"/>
    <property type="match status" value="1"/>
</dbReference>
<evidence type="ECO:0000256" key="3">
    <source>
        <dbReference type="ARBA" id="ARBA00022692"/>
    </source>
</evidence>
<accession>A0A7T2SQW6</accession>
<name>A0A7T2SQW6_SERPL</name>
<keyword evidence="3 6" id="KW-0812">Transmembrane</keyword>
<feature type="domain" description="Major facilitator superfamily (MFS) profile" evidence="7">
    <location>
        <begin position="19"/>
        <end position="454"/>
    </location>
</feature>
<evidence type="ECO:0000256" key="4">
    <source>
        <dbReference type="ARBA" id="ARBA00022989"/>
    </source>
</evidence>
<dbReference type="SUPFAM" id="SSF103473">
    <property type="entry name" value="MFS general substrate transporter"/>
    <property type="match status" value="1"/>
</dbReference>
<feature type="transmembrane region" description="Helical" evidence="6">
    <location>
        <begin position="270"/>
        <end position="295"/>
    </location>
</feature>
<protein>
    <submittedName>
        <fullName evidence="8">MFS transporter</fullName>
    </submittedName>
</protein>
<feature type="transmembrane region" description="Helical" evidence="6">
    <location>
        <begin position="335"/>
        <end position="355"/>
    </location>
</feature>
<organism evidence="8 9">
    <name type="scientific">Serratia plymuthica</name>
    <dbReference type="NCBI Taxonomy" id="82996"/>
    <lineage>
        <taxon>Bacteria</taxon>
        <taxon>Pseudomonadati</taxon>
        <taxon>Pseudomonadota</taxon>
        <taxon>Gammaproteobacteria</taxon>
        <taxon>Enterobacterales</taxon>
        <taxon>Yersiniaceae</taxon>
        <taxon>Serratia</taxon>
    </lineage>
</organism>
<dbReference type="EMBL" id="CP065673">
    <property type="protein sequence ID" value="QPS19997.1"/>
    <property type="molecule type" value="Genomic_DNA"/>
</dbReference>
<comment type="subcellular location">
    <subcellularLocation>
        <location evidence="1">Endomembrane system</location>
        <topology evidence="1">Multi-pass membrane protein</topology>
    </subcellularLocation>
</comment>
<keyword evidence="9" id="KW-1185">Reference proteome</keyword>
<sequence>MKEYALAAPTASQKKQGLGVAAVIIALFLAAVDSTIVSTVLPAISNELGHPALYPWVMSAFLLPVALVAPLAGACSDKLGVSTTLKVCLSVFLAASILAAISASMPVLILARALQGAGAGGIIVLSYSLLAVLFDAEKRGKMQGMLSGVWGLSAILGPLLGSVLANTLGWRTIFWFNIPVGLLALSLLFVTPTVGKGAGGKARLDLLAQLLLIVLACSLLLLISQPEVLKGAVRGLWAVMLVALLLLVLRVRQRPESSPIPLQFFQRGSLLSVIILVLLSSAGLYSSVTLMPLALSQQMGSVVSSGLLVMLTALGWVVGAAVCGNKLASLGYLRMALLGMLMLSGGAFLMVPAVGHHHMSLMAFSLALIGLGMGFTATTTLVFAQNAAPADRLGSWTATVQFLRNLGAALGVNTLATVQLHLAGAYAFQVCFIILGVSMLVGLVFSLLLPRAYSAR</sequence>
<feature type="transmembrane region" description="Helical" evidence="6">
    <location>
        <begin position="117"/>
        <end position="136"/>
    </location>
</feature>
<dbReference type="PROSITE" id="PS50850">
    <property type="entry name" value="MFS"/>
    <property type="match status" value="1"/>
</dbReference>
<dbReference type="Gene3D" id="1.20.1250.20">
    <property type="entry name" value="MFS general substrate transporter like domains"/>
    <property type="match status" value="1"/>
</dbReference>
<evidence type="ECO:0000256" key="5">
    <source>
        <dbReference type="ARBA" id="ARBA00023136"/>
    </source>
</evidence>
<dbReference type="Proteomes" id="UP000594967">
    <property type="component" value="Chromosome"/>
</dbReference>
<feature type="transmembrane region" description="Helical" evidence="6">
    <location>
        <begin position="361"/>
        <end position="384"/>
    </location>
</feature>
<reference evidence="8 9" key="1">
    <citation type="submission" date="2020-12" db="EMBL/GenBank/DDBJ databases">
        <title>FDA dAtabase for Regulatory Grade micrObial Sequences (FDA-ARGOS): Supporting development and validation of Infectious Disease Dx tests.</title>
        <authorList>
            <person name="Sproer C."/>
            <person name="Gronow S."/>
            <person name="Severitt S."/>
            <person name="Schroder I."/>
            <person name="Tallon L."/>
            <person name="Sadzewicz L."/>
            <person name="Zhao X."/>
            <person name="Boylan J."/>
            <person name="Ott S."/>
            <person name="Bowen H."/>
            <person name="Vavikolanu K."/>
            <person name="Mehta A."/>
            <person name="Aluvathingal J."/>
            <person name="Nadendla S."/>
            <person name="Lowell S."/>
            <person name="Myers T."/>
            <person name="Yan Y."/>
            <person name="Sichtig H."/>
        </authorList>
    </citation>
    <scope>NUCLEOTIDE SEQUENCE [LARGE SCALE GENOMIC DNA]</scope>
    <source>
        <strain evidence="8 9">FDAARGOS_907</strain>
    </source>
</reference>